<dbReference type="Proteomes" id="UP000295611">
    <property type="component" value="Unassembled WGS sequence"/>
</dbReference>
<comment type="caution">
    <text evidence="14">The sequence shown here is derived from an EMBL/GenBank/DDBJ whole genome shotgun (WGS) entry which is preliminary data.</text>
</comment>
<organism evidence="14 15">
    <name type="scientific">Paludibacterium purpuratum</name>
    <dbReference type="NCBI Taxonomy" id="1144873"/>
    <lineage>
        <taxon>Bacteria</taxon>
        <taxon>Pseudomonadati</taxon>
        <taxon>Pseudomonadota</taxon>
        <taxon>Betaproteobacteria</taxon>
        <taxon>Neisseriales</taxon>
        <taxon>Chromobacteriaceae</taxon>
        <taxon>Paludibacterium</taxon>
    </lineage>
</organism>
<dbReference type="GO" id="GO:0004844">
    <property type="term" value="F:uracil DNA N-glycosylase activity"/>
    <property type="evidence" value="ECO:0007669"/>
    <property type="project" value="UniProtKB-EC"/>
</dbReference>
<evidence type="ECO:0000313" key="14">
    <source>
        <dbReference type="EMBL" id="TDR71068.1"/>
    </source>
</evidence>
<keyword evidence="9" id="KW-0408">Iron</keyword>
<evidence type="ECO:0000313" key="15">
    <source>
        <dbReference type="Proteomes" id="UP000295611"/>
    </source>
</evidence>
<dbReference type="RefSeq" id="WP_133684013.1">
    <property type="nucleotide sequence ID" value="NZ_SNZP01000020.1"/>
</dbReference>
<evidence type="ECO:0000256" key="6">
    <source>
        <dbReference type="ARBA" id="ARBA00022723"/>
    </source>
</evidence>
<protein>
    <recommendedName>
        <fullName evidence="4">Type-4 uracil-DNA glycosylase</fullName>
        <ecNumber evidence="3">3.2.2.27</ecNumber>
    </recommendedName>
</protein>
<dbReference type="PANTHER" id="PTHR33693:SF1">
    <property type="entry name" value="TYPE-4 URACIL-DNA GLYCOSYLASE"/>
    <property type="match status" value="1"/>
</dbReference>
<evidence type="ECO:0000256" key="10">
    <source>
        <dbReference type="ARBA" id="ARBA00023014"/>
    </source>
</evidence>
<dbReference type="InterPro" id="IPR036895">
    <property type="entry name" value="Uracil-DNA_glycosylase-like_sf"/>
</dbReference>
<accession>A0A4R7AXR2</accession>
<sequence>MSRKPQIVEALGLGPIWQVRDARLAAHPASSWLQAPAQIEAPAPLPMIECASQEQDMAVAMPSPEPASPPASDFTQQPAPNVAPSSTEQPSWEALESAVRSCQLCRLCNTRTQPVFGRGNRHARWMIVGEAPGEQEDRQGQPFVGRAGKLLDNMLAAAGLSPQDDVFIANVLKCRPPGNRNPAGDEIAACQPYLLQQIAHIQPDIILALGRFAAQTLLQTELSISRLRGKVHDYQGHPLIVSYHPAYLLRNPPDKSKAWQDWVLAKRTLA</sequence>
<evidence type="ECO:0000256" key="7">
    <source>
        <dbReference type="ARBA" id="ARBA00022763"/>
    </source>
</evidence>
<dbReference type="EMBL" id="SNZP01000020">
    <property type="protein sequence ID" value="TDR71068.1"/>
    <property type="molecule type" value="Genomic_DNA"/>
</dbReference>
<name>A0A4R7AXR2_9NEIS</name>
<dbReference type="InterPro" id="IPR005122">
    <property type="entry name" value="Uracil-DNA_glycosylase-like"/>
</dbReference>
<evidence type="ECO:0000256" key="8">
    <source>
        <dbReference type="ARBA" id="ARBA00022801"/>
    </source>
</evidence>
<dbReference type="SUPFAM" id="SSF52141">
    <property type="entry name" value="Uracil-DNA glycosylase-like"/>
    <property type="match status" value="1"/>
</dbReference>
<dbReference type="SMART" id="SM00987">
    <property type="entry name" value="UreE_C"/>
    <property type="match status" value="1"/>
</dbReference>
<comment type="similarity">
    <text evidence="2">Belongs to the uracil-DNA glycosylase (UDG) superfamily. Type 4 (UDGa) family.</text>
</comment>
<evidence type="ECO:0000256" key="12">
    <source>
        <dbReference type="SAM" id="MobiDB-lite"/>
    </source>
</evidence>
<keyword evidence="7" id="KW-0227">DNA damage</keyword>
<keyword evidence="6" id="KW-0479">Metal-binding</keyword>
<evidence type="ECO:0000256" key="3">
    <source>
        <dbReference type="ARBA" id="ARBA00012030"/>
    </source>
</evidence>
<keyword evidence="5" id="KW-0004">4Fe-4S</keyword>
<dbReference type="GO" id="GO:0046872">
    <property type="term" value="F:metal ion binding"/>
    <property type="evidence" value="ECO:0007669"/>
    <property type="project" value="UniProtKB-KW"/>
</dbReference>
<evidence type="ECO:0000256" key="11">
    <source>
        <dbReference type="ARBA" id="ARBA00023204"/>
    </source>
</evidence>
<dbReference type="InterPro" id="IPR051536">
    <property type="entry name" value="UDG_Type-4/5"/>
</dbReference>
<keyword evidence="15" id="KW-1185">Reference proteome</keyword>
<dbReference type="GO" id="GO:0051539">
    <property type="term" value="F:4 iron, 4 sulfur cluster binding"/>
    <property type="evidence" value="ECO:0007669"/>
    <property type="project" value="UniProtKB-KW"/>
</dbReference>
<keyword evidence="10" id="KW-0411">Iron-sulfur</keyword>
<dbReference type="AlphaFoldDB" id="A0A4R7AXR2"/>
<keyword evidence="8" id="KW-0378">Hydrolase</keyword>
<dbReference type="PANTHER" id="PTHR33693">
    <property type="entry name" value="TYPE-5 URACIL-DNA GLYCOSYLASE"/>
    <property type="match status" value="1"/>
</dbReference>
<dbReference type="Pfam" id="PF03167">
    <property type="entry name" value="UDG"/>
    <property type="match status" value="1"/>
</dbReference>
<proteinExistence type="inferred from homology"/>
<feature type="domain" description="Uracil-DNA glycosylase-like" evidence="13">
    <location>
        <begin position="116"/>
        <end position="263"/>
    </location>
</feature>
<evidence type="ECO:0000259" key="13">
    <source>
        <dbReference type="SMART" id="SM00986"/>
    </source>
</evidence>
<gene>
    <name evidence="14" type="ORF">DFP86_12023</name>
</gene>
<dbReference type="GO" id="GO:0006281">
    <property type="term" value="P:DNA repair"/>
    <property type="evidence" value="ECO:0007669"/>
    <property type="project" value="UniProtKB-KW"/>
</dbReference>
<feature type="region of interest" description="Disordered" evidence="12">
    <location>
        <begin position="58"/>
        <end position="91"/>
    </location>
</feature>
<dbReference type="SMART" id="SM00986">
    <property type="entry name" value="UDG"/>
    <property type="match status" value="1"/>
</dbReference>
<dbReference type="EC" id="3.2.2.27" evidence="3"/>
<evidence type="ECO:0000256" key="9">
    <source>
        <dbReference type="ARBA" id="ARBA00023004"/>
    </source>
</evidence>
<reference evidence="14 15" key="1">
    <citation type="submission" date="2019-03" db="EMBL/GenBank/DDBJ databases">
        <title>Genomic Encyclopedia of Type Strains, Phase III (KMG-III): the genomes of soil and plant-associated and newly described type strains.</title>
        <authorList>
            <person name="Whitman W."/>
        </authorList>
    </citation>
    <scope>NUCLEOTIDE SEQUENCE [LARGE SCALE GENOMIC DNA]</scope>
    <source>
        <strain evidence="14 15">CECT 8976</strain>
    </source>
</reference>
<dbReference type="CDD" id="cd10030">
    <property type="entry name" value="UDG-F4_TTUDGA_SPO1dp_like"/>
    <property type="match status" value="1"/>
</dbReference>
<dbReference type="NCBIfam" id="TIGR00758">
    <property type="entry name" value="UDG_fam4"/>
    <property type="match status" value="1"/>
</dbReference>
<dbReference type="OrthoDB" id="5290748at2"/>
<dbReference type="Gene3D" id="3.40.470.10">
    <property type="entry name" value="Uracil-DNA glycosylase-like domain"/>
    <property type="match status" value="1"/>
</dbReference>
<feature type="compositionally biased region" description="Polar residues" evidence="12">
    <location>
        <begin position="73"/>
        <end position="90"/>
    </location>
</feature>
<dbReference type="InterPro" id="IPR005273">
    <property type="entry name" value="Ura-DNA_glyco_family4"/>
</dbReference>
<evidence type="ECO:0000256" key="1">
    <source>
        <dbReference type="ARBA" id="ARBA00001400"/>
    </source>
</evidence>
<evidence type="ECO:0000256" key="4">
    <source>
        <dbReference type="ARBA" id="ARBA00019403"/>
    </source>
</evidence>
<comment type="catalytic activity">
    <reaction evidence="1">
        <text>Hydrolyzes single-stranded DNA or mismatched double-stranded DNA and polynucleotides, releasing free uracil.</text>
        <dbReference type="EC" id="3.2.2.27"/>
    </reaction>
</comment>
<evidence type="ECO:0000256" key="5">
    <source>
        <dbReference type="ARBA" id="ARBA00022485"/>
    </source>
</evidence>
<evidence type="ECO:0000256" key="2">
    <source>
        <dbReference type="ARBA" id="ARBA00006521"/>
    </source>
</evidence>
<keyword evidence="11" id="KW-0234">DNA repair</keyword>